<dbReference type="AlphaFoldDB" id="A0A3M2S358"/>
<evidence type="ECO:0000313" key="2">
    <source>
        <dbReference type="Proteomes" id="UP000277212"/>
    </source>
</evidence>
<evidence type="ECO:0000313" key="1">
    <source>
        <dbReference type="EMBL" id="RMJ11685.1"/>
    </source>
</evidence>
<dbReference type="Proteomes" id="UP000277212">
    <property type="component" value="Unassembled WGS sequence"/>
</dbReference>
<comment type="caution">
    <text evidence="1">The sequence shown here is derived from an EMBL/GenBank/DDBJ whole genome shotgun (WGS) entry which is preliminary data.</text>
</comment>
<reference evidence="1 2" key="1">
    <citation type="submission" date="2017-06" db="EMBL/GenBank/DDBJ databases">
        <title>Comparative genomic analysis of Ambrosia Fusariam Clade fungi.</title>
        <authorList>
            <person name="Stajich J.E."/>
            <person name="Carrillo J."/>
            <person name="Kijimoto T."/>
            <person name="Eskalen A."/>
            <person name="O'Donnell K."/>
            <person name="Kasson M."/>
        </authorList>
    </citation>
    <scope>NUCLEOTIDE SEQUENCE [LARGE SCALE GENOMIC DNA]</scope>
    <source>
        <strain evidence="1">UCR3666</strain>
    </source>
</reference>
<keyword evidence="2" id="KW-1185">Reference proteome</keyword>
<name>A0A3M2S358_9HYPO</name>
<accession>A0A3M2S358</accession>
<proteinExistence type="predicted"/>
<organism evidence="1 2">
    <name type="scientific">Fusarium kuroshium</name>
    <dbReference type="NCBI Taxonomy" id="2010991"/>
    <lineage>
        <taxon>Eukaryota</taxon>
        <taxon>Fungi</taxon>
        <taxon>Dikarya</taxon>
        <taxon>Ascomycota</taxon>
        <taxon>Pezizomycotina</taxon>
        <taxon>Sordariomycetes</taxon>
        <taxon>Hypocreomycetidae</taxon>
        <taxon>Hypocreales</taxon>
        <taxon>Nectriaceae</taxon>
        <taxon>Fusarium</taxon>
        <taxon>Fusarium solani species complex</taxon>
    </lineage>
</organism>
<gene>
    <name evidence="1" type="ORF">CDV36_008660</name>
</gene>
<dbReference type="EMBL" id="NKUJ01000159">
    <property type="protein sequence ID" value="RMJ11685.1"/>
    <property type="molecule type" value="Genomic_DNA"/>
</dbReference>
<protein>
    <submittedName>
        <fullName evidence="1">Uncharacterized protein</fullName>
    </submittedName>
</protein>
<sequence length="169" mass="19100">MTPNRVPGTGFRGEKSDAYAGVDLLKRMQFEAEVKTWFDQFTFEMMSVTQEVDDFLDDAHQDDRDVSMFSSEVLIQLNELKSDIRTEVRQFGQASKKGAINLIEMVRRKAPPNELDESGQDLLDDLEVRRDQICDRATLIDCLRGTLASVDYASDQDVDNNVVPASITS</sequence>